<evidence type="ECO:0000256" key="6">
    <source>
        <dbReference type="ARBA" id="ARBA00022692"/>
    </source>
</evidence>
<keyword evidence="2" id="KW-0813">Transport</keyword>
<keyword evidence="12" id="KW-1185">Reference proteome</keyword>
<dbReference type="EMBL" id="CP040058">
    <property type="protein sequence ID" value="QCP36310.1"/>
    <property type="molecule type" value="Genomic_DNA"/>
</dbReference>
<evidence type="ECO:0000313" key="12">
    <source>
        <dbReference type="Proteomes" id="UP000298653"/>
    </source>
</evidence>
<evidence type="ECO:0000313" key="11">
    <source>
        <dbReference type="EMBL" id="QCP36310.1"/>
    </source>
</evidence>
<keyword evidence="4" id="KW-0762">Sugar transport</keyword>
<dbReference type="InterPro" id="IPR013853">
    <property type="entry name" value="EIIC-GAT"/>
</dbReference>
<evidence type="ECO:0000256" key="2">
    <source>
        <dbReference type="ARBA" id="ARBA00022448"/>
    </source>
</evidence>
<dbReference type="RefSeq" id="WP_137329562.1">
    <property type="nucleotide sequence ID" value="NZ_CP040058.1"/>
</dbReference>
<evidence type="ECO:0000256" key="1">
    <source>
        <dbReference type="ARBA" id="ARBA00004651"/>
    </source>
</evidence>
<dbReference type="AlphaFoldDB" id="A0A4V1EGJ6"/>
<name>A0A4V1EGJ6_9FIRM</name>
<feature type="transmembrane region" description="Helical" evidence="9">
    <location>
        <begin position="6"/>
        <end position="27"/>
    </location>
</feature>
<dbReference type="PANTHER" id="PTHR37324">
    <property type="entry name" value="PTS SYSTEM GALACTITOL-SPECIFIC EIIC COMPONENT"/>
    <property type="match status" value="1"/>
</dbReference>
<dbReference type="GO" id="GO:0005886">
    <property type="term" value="C:plasma membrane"/>
    <property type="evidence" value="ECO:0007669"/>
    <property type="project" value="UniProtKB-SubCell"/>
</dbReference>
<keyword evidence="3" id="KW-1003">Cell membrane</keyword>
<dbReference type="PROSITE" id="PS51104">
    <property type="entry name" value="PTS_EIIC_TYPE_2"/>
    <property type="match status" value="1"/>
</dbReference>
<keyword evidence="7 9" id="KW-1133">Transmembrane helix</keyword>
<feature type="transmembrane region" description="Helical" evidence="9">
    <location>
        <begin position="124"/>
        <end position="155"/>
    </location>
</feature>
<feature type="transmembrane region" description="Helical" evidence="9">
    <location>
        <begin position="354"/>
        <end position="372"/>
    </location>
</feature>
<protein>
    <submittedName>
        <fullName evidence="11">PTS system, galactitol-specific IIC component</fullName>
    </submittedName>
</protein>
<dbReference type="GO" id="GO:0015577">
    <property type="term" value="F:galactitol transmembrane transporter activity"/>
    <property type="evidence" value="ECO:0007669"/>
    <property type="project" value="InterPro"/>
</dbReference>
<keyword evidence="8 9" id="KW-0472">Membrane</keyword>
<evidence type="ECO:0000256" key="5">
    <source>
        <dbReference type="ARBA" id="ARBA00022683"/>
    </source>
</evidence>
<evidence type="ECO:0000259" key="10">
    <source>
        <dbReference type="PROSITE" id="PS51104"/>
    </source>
</evidence>
<dbReference type="InterPro" id="IPR013014">
    <property type="entry name" value="PTS_EIIC_2"/>
</dbReference>
<dbReference type="PIRSF" id="PIRSF006304">
    <property type="entry name" value="GatC"/>
    <property type="match status" value="1"/>
</dbReference>
<evidence type="ECO:0000256" key="7">
    <source>
        <dbReference type="ARBA" id="ARBA00022989"/>
    </source>
</evidence>
<dbReference type="InterPro" id="IPR004703">
    <property type="entry name" value="PTS_sugar-sp_permease"/>
</dbReference>
<organism evidence="11 12">
    <name type="scientific">Anaerostipes rhamnosivorans</name>
    <dbReference type="NCBI Taxonomy" id="1229621"/>
    <lineage>
        <taxon>Bacteria</taxon>
        <taxon>Bacillati</taxon>
        <taxon>Bacillota</taxon>
        <taxon>Clostridia</taxon>
        <taxon>Lachnospirales</taxon>
        <taxon>Lachnospiraceae</taxon>
        <taxon>Anaerostipes</taxon>
    </lineage>
</organism>
<dbReference type="OrthoDB" id="9787936at2"/>
<dbReference type="GO" id="GO:0009401">
    <property type="term" value="P:phosphoenolpyruvate-dependent sugar phosphotransferase system"/>
    <property type="evidence" value="ECO:0007669"/>
    <property type="project" value="UniProtKB-KW"/>
</dbReference>
<evidence type="ECO:0000256" key="4">
    <source>
        <dbReference type="ARBA" id="ARBA00022597"/>
    </source>
</evidence>
<sequence length="421" mass="45368">MGVINTILGLGASVIMPIVIFLLGVVFRMKVKNALRAGLTVGIGFSGISLAISLVSDNLGGLVKAMQANWGLTLDITDVGWPAASGIAFGSGTFVLASIVTFLVVNVICLVIKITHTLNVDIFNYWHFILIGTVSYFVTGNFILGVIVGTLFMMINTILGERQEQVVTDFAGEQMAGLTFSTQGFPLQLLFARGVDWVIGKIPGLNKISFNLGNLPSSISFFGEPMILGFLLGGIMSFLAGYKWDAALVVAVGLSAAMFLLPRMVSIMMEGLAPLTDAARDFMNTRFPGRKFNIAMDYCMLLGDRDVITMGIITVPIVLGLAVILPGNRFLPFTDLTAFPYWMIGVVIGTKRNSFRALIAAVLTLCIGLWIATDLAPLITQMATGVGFKFEAGTTISGFCVGQEWPGYIIHKIISFFYGMF</sequence>
<dbReference type="Pfam" id="PF03611">
    <property type="entry name" value="EIIC-GAT"/>
    <property type="match status" value="1"/>
</dbReference>
<evidence type="ECO:0000256" key="8">
    <source>
        <dbReference type="ARBA" id="ARBA00023136"/>
    </source>
</evidence>
<feature type="transmembrane region" description="Helical" evidence="9">
    <location>
        <begin position="307"/>
        <end position="325"/>
    </location>
</feature>
<comment type="subcellular location">
    <subcellularLocation>
        <location evidence="1">Cell membrane</location>
        <topology evidence="1">Multi-pass membrane protein</topology>
    </subcellularLocation>
</comment>
<feature type="transmembrane region" description="Helical" evidence="9">
    <location>
        <begin position="34"/>
        <end position="56"/>
    </location>
</feature>
<dbReference type="Proteomes" id="UP000298653">
    <property type="component" value="Chromosome"/>
</dbReference>
<dbReference type="PANTHER" id="PTHR37324:SF2">
    <property type="entry name" value="PTS SYSTEM GALACTITOL-SPECIFIC EIIC COMPONENT"/>
    <property type="match status" value="1"/>
</dbReference>
<feature type="transmembrane region" description="Helical" evidence="9">
    <location>
        <begin position="246"/>
        <end position="265"/>
    </location>
</feature>
<gene>
    <name evidence="11" type="ORF">AR1Y2_2856</name>
</gene>
<feature type="domain" description="PTS EIIC type-2" evidence="10">
    <location>
        <begin position="4"/>
        <end position="421"/>
    </location>
</feature>
<feature type="transmembrane region" description="Helical" evidence="9">
    <location>
        <begin position="87"/>
        <end position="112"/>
    </location>
</feature>
<proteinExistence type="predicted"/>
<keyword evidence="5" id="KW-0598">Phosphotransferase system</keyword>
<dbReference type="KEGG" id="arf:AR1Y2_2856"/>
<keyword evidence="6 9" id="KW-0812">Transmembrane</keyword>
<evidence type="ECO:0000256" key="9">
    <source>
        <dbReference type="SAM" id="Phobius"/>
    </source>
</evidence>
<feature type="transmembrane region" description="Helical" evidence="9">
    <location>
        <begin position="219"/>
        <end position="239"/>
    </location>
</feature>
<reference evidence="11 12" key="1">
    <citation type="submission" date="2019-05" db="EMBL/GenBank/DDBJ databases">
        <title>Complete genome sequencing of Anaerostipes rhamnosivorans.</title>
        <authorList>
            <person name="Bui T.P.N."/>
            <person name="de Vos W.M."/>
        </authorList>
    </citation>
    <scope>NUCLEOTIDE SEQUENCE [LARGE SCALE GENOMIC DNA]</scope>
    <source>
        <strain evidence="11 12">1y2</strain>
    </source>
</reference>
<accession>A0A4V1EGJ6</accession>
<evidence type="ECO:0000256" key="3">
    <source>
        <dbReference type="ARBA" id="ARBA00022475"/>
    </source>
</evidence>